<keyword evidence="1" id="KW-0732">Signal</keyword>
<keyword evidence="3" id="KW-1185">Reference proteome</keyword>
<reference evidence="2 3" key="1">
    <citation type="submission" date="2018-11" db="EMBL/GenBank/DDBJ databases">
        <authorList>
            <consortium name="Pathogen Informatics"/>
        </authorList>
    </citation>
    <scope>NUCLEOTIDE SEQUENCE [LARGE SCALE GENOMIC DNA]</scope>
</reference>
<feature type="chain" id="PRO_5018080240" evidence="1">
    <location>
        <begin position="22"/>
        <end position="87"/>
    </location>
</feature>
<dbReference type="AlphaFoldDB" id="A0A3P7IZI9"/>
<evidence type="ECO:0000313" key="2">
    <source>
        <dbReference type="EMBL" id="VDM71114.1"/>
    </source>
</evidence>
<proteinExistence type="predicted"/>
<gene>
    <name evidence="2" type="ORF">SVUK_LOCUS6112</name>
</gene>
<organism evidence="2 3">
    <name type="scientific">Strongylus vulgaris</name>
    <name type="common">Blood worm</name>
    <dbReference type="NCBI Taxonomy" id="40348"/>
    <lineage>
        <taxon>Eukaryota</taxon>
        <taxon>Metazoa</taxon>
        <taxon>Ecdysozoa</taxon>
        <taxon>Nematoda</taxon>
        <taxon>Chromadorea</taxon>
        <taxon>Rhabditida</taxon>
        <taxon>Rhabditina</taxon>
        <taxon>Rhabditomorpha</taxon>
        <taxon>Strongyloidea</taxon>
        <taxon>Strongylidae</taxon>
        <taxon>Strongylus</taxon>
    </lineage>
</organism>
<evidence type="ECO:0000256" key="1">
    <source>
        <dbReference type="SAM" id="SignalP"/>
    </source>
</evidence>
<protein>
    <submittedName>
        <fullName evidence="2">Uncharacterized protein</fullName>
    </submittedName>
</protein>
<evidence type="ECO:0000313" key="3">
    <source>
        <dbReference type="Proteomes" id="UP000270094"/>
    </source>
</evidence>
<dbReference type="Proteomes" id="UP000270094">
    <property type="component" value="Unassembled WGS sequence"/>
</dbReference>
<feature type="signal peptide" evidence="1">
    <location>
        <begin position="1"/>
        <end position="21"/>
    </location>
</feature>
<dbReference type="EMBL" id="UYYB01018857">
    <property type="protein sequence ID" value="VDM71114.1"/>
    <property type="molecule type" value="Genomic_DNA"/>
</dbReference>
<name>A0A3P7IZI9_STRVU</name>
<sequence>MILSVASFFVCALLYNGFVTAEWTWTNVKDTPASTAQLAMIDPVFWLVSATNFDRAMSHSTFHIDDNRELFTTVSSVEAASTGKCYG</sequence>
<accession>A0A3P7IZI9</accession>
<dbReference type="OrthoDB" id="5866403at2759"/>